<dbReference type="SUPFAM" id="SSF50341">
    <property type="entry name" value="CheW-like"/>
    <property type="match status" value="1"/>
</dbReference>
<keyword evidence="3" id="KW-1185">Reference proteome</keyword>
<reference evidence="2 3" key="2">
    <citation type="journal article" date="2016" name="Microb. Ecol.">
        <title>Genome Characteristics of a Novel Type I Methanotroph (Sn10-6) Isolated from a Flooded Indian Rice Field.</title>
        <authorList>
            <person name="Rahalkar M.C."/>
            <person name="Pandit P.S."/>
            <person name="Dhakephalkar P.K."/>
            <person name="Pore S."/>
            <person name="Arora P."/>
            <person name="Kapse N."/>
        </authorList>
    </citation>
    <scope>NUCLEOTIDE SEQUENCE [LARGE SCALE GENOMIC DNA]</scope>
    <source>
        <strain evidence="2 3">Sn10-6</strain>
    </source>
</reference>
<dbReference type="InterPro" id="IPR036061">
    <property type="entry name" value="CheW-like_dom_sf"/>
</dbReference>
<dbReference type="SMART" id="SM00260">
    <property type="entry name" value="CheW"/>
    <property type="match status" value="1"/>
</dbReference>
<dbReference type="GO" id="GO:0005829">
    <property type="term" value="C:cytosol"/>
    <property type="evidence" value="ECO:0007669"/>
    <property type="project" value="TreeGrafter"/>
</dbReference>
<dbReference type="PANTHER" id="PTHR22617:SF41">
    <property type="entry name" value="CHEMOTAXIS SIGNAL TRANSDUCTION SYSTEM ADAPTOR PROTEIN CHEW"/>
    <property type="match status" value="1"/>
</dbReference>
<evidence type="ECO:0000313" key="3">
    <source>
        <dbReference type="Proteomes" id="UP000033684"/>
    </source>
</evidence>
<dbReference type="Proteomes" id="UP000033684">
    <property type="component" value="Unassembled WGS sequence"/>
</dbReference>
<dbReference type="InterPro" id="IPR039315">
    <property type="entry name" value="CheW"/>
</dbReference>
<evidence type="ECO:0000259" key="1">
    <source>
        <dbReference type="PROSITE" id="PS50851"/>
    </source>
</evidence>
<organism evidence="2 3">
    <name type="scientific">Methylocucumis oryzae</name>
    <dbReference type="NCBI Taxonomy" id="1632867"/>
    <lineage>
        <taxon>Bacteria</taxon>
        <taxon>Pseudomonadati</taxon>
        <taxon>Pseudomonadota</taxon>
        <taxon>Gammaproteobacteria</taxon>
        <taxon>Methylococcales</taxon>
        <taxon>Methylococcaceae</taxon>
        <taxon>Methylocucumis</taxon>
    </lineage>
</organism>
<dbReference type="PATRIC" id="fig|1632867.3.peg.4640"/>
<accession>A0A0F3IKI2</accession>
<dbReference type="PROSITE" id="PS50851">
    <property type="entry name" value="CHEW"/>
    <property type="match status" value="1"/>
</dbReference>
<dbReference type="Gene3D" id="2.30.30.40">
    <property type="entry name" value="SH3 Domains"/>
    <property type="match status" value="1"/>
</dbReference>
<dbReference type="PANTHER" id="PTHR22617">
    <property type="entry name" value="CHEMOTAXIS SENSOR HISTIDINE KINASE-RELATED"/>
    <property type="match status" value="1"/>
</dbReference>
<dbReference type="GO" id="GO:0007165">
    <property type="term" value="P:signal transduction"/>
    <property type="evidence" value="ECO:0007669"/>
    <property type="project" value="InterPro"/>
</dbReference>
<dbReference type="OrthoDB" id="9790406at2"/>
<protein>
    <submittedName>
        <fullName evidence="2">Chemotaxis protein CheW</fullName>
    </submittedName>
</protein>
<gene>
    <name evidence="2" type="ORF">VZ94_06170</name>
</gene>
<reference evidence="3" key="1">
    <citation type="submission" date="2015-03" db="EMBL/GenBank/DDBJ databases">
        <title>Draft genome sequence of a novel methanotroph (Sn10-6) isolated from flooded ricefield rhizosphere in India.</title>
        <authorList>
            <person name="Pandit P.S."/>
            <person name="Pore S.D."/>
            <person name="Arora P."/>
            <person name="Kapse N.G."/>
            <person name="Dhakephalkar P.K."/>
            <person name="Rahalkar M.C."/>
        </authorList>
    </citation>
    <scope>NUCLEOTIDE SEQUENCE [LARGE SCALE GENOMIC DNA]</scope>
    <source>
        <strain evidence="3">Sn10-6</strain>
    </source>
</reference>
<dbReference type="InterPro" id="IPR002545">
    <property type="entry name" value="CheW-lke_dom"/>
</dbReference>
<dbReference type="GO" id="GO:0006935">
    <property type="term" value="P:chemotaxis"/>
    <property type="evidence" value="ECO:0007669"/>
    <property type="project" value="InterPro"/>
</dbReference>
<name>A0A0F3IKI2_9GAMM</name>
<evidence type="ECO:0000313" key="2">
    <source>
        <dbReference type="EMBL" id="KJV07221.1"/>
    </source>
</evidence>
<dbReference type="AlphaFoldDB" id="A0A0F3IKI2"/>
<dbReference type="RefSeq" id="WP_045778571.1">
    <property type="nucleotide sequence ID" value="NZ_LAJX01000053.1"/>
</dbReference>
<comment type="caution">
    <text evidence="2">The sequence shown here is derived from an EMBL/GenBank/DDBJ whole genome shotgun (WGS) entry which is preliminary data.</text>
</comment>
<dbReference type="Gene3D" id="2.40.50.180">
    <property type="entry name" value="CheA-289, Domain 4"/>
    <property type="match status" value="1"/>
</dbReference>
<dbReference type="EMBL" id="LAJX01000053">
    <property type="protein sequence ID" value="KJV07221.1"/>
    <property type="molecule type" value="Genomic_DNA"/>
</dbReference>
<dbReference type="Pfam" id="PF01584">
    <property type="entry name" value="CheW"/>
    <property type="match status" value="1"/>
</dbReference>
<proteinExistence type="predicted"/>
<feature type="domain" description="CheW-like" evidence="1">
    <location>
        <begin position="23"/>
        <end position="167"/>
    </location>
</feature>
<sequence length="188" mass="21260">MVRLRSENQQSSQDDKSLANDAYQQFLTFLLGNQVLGIDILEIKEIIETTRITRIPKTPAYIRGVINLRGNIVPVIDLSARLYQYASELSKLSCIVLVEVELNHEMHMVGALIDQVNEILDIAEADLLPAPDFGTEIRIDFIKAMGKVNNEFITLLAIERILSIIELAEFQSITQENNQQFQTSEVSK</sequence>